<feature type="region of interest" description="Disordered" evidence="8">
    <location>
        <begin position="352"/>
        <end position="544"/>
    </location>
</feature>
<keyword evidence="3" id="KW-0132">Cell division</keyword>
<feature type="region of interest" description="Disordered" evidence="8">
    <location>
        <begin position="100"/>
        <end position="206"/>
    </location>
</feature>
<feature type="region of interest" description="Disordered" evidence="8">
    <location>
        <begin position="244"/>
        <end position="332"/>
    </location>
</feature>
<gene>
    <name evidence="9" type="ORF">Sste5346_005381</name>
</gene>
<comment type="subcellular location">
    <subcellularLocation>
        <location evidence="1">Nucleus</location>
    </subcellularLocation>
</comment>
<keyword evidence="7" id="KW-0131">Cell cycle</keyword>
<feature type="compositionally biased region" description="Low complexity" evidence="8">
    <location>
        <begin position="352"/>
        <end position="396"/>
    </location>
</feature>
<feature type="compositionally biased region" description="Pro residues" evidence="8">
    <location>
        <begin position="437"/>
        <end position="448"/>
    </location>
</feature>
<sequence length="1201" mass="130518">MSGSLPPGQQAYNGQHMVPGSVPMGSMGYSLNGPQMASSMGSMGSSMGSPMGMNGMGNGMSNGMPNGMNSMANGGGLGSPMGLNGMAGLGGLGNLNGGLGGGSQYQQHQQARPLPSPQFYNQGLPHPQYTSPNLMHSPLGQLPQQHQQHQQQQHHQPQQQHHQPQHQQRFQPSPQQNHMQFPVPAQRTPSMSSSNGNSFSFQHNGMSVSPNLSAPISIPVTATVPSPTTNHLASPLQFLPQQLPQLSQQQQQQQQQQHQPQQHQQQQQHQSPRYQQQSLAPMQLHMPVFTGASPGQQSQHLPKQRQQSLSQSQPMQQQHSQPNSQPLSQSLSQPAITQFSPLPQHITPSQLLQHQPSLQSPQMHQHQQVQQQVHQQSPQMHQVPHAHNQLQQQLVQPPMPKPSPQQQHTPKPTKPPKAPKPQKSQQAKKPISLPDPSKQPVPLPPQPEAAPASSITQQKPQPQQRKQSSITPSPMPSPLPTNSPRVSPKGGVQKPAKSSAAVGGAGGKAVGAAGVGAGAAVKAPRKPSVSGIGSSTAKVKPAPKRTPGEAAALLVCIADECLAKAQAAAPTLAKSRNEDRLKEYYKLLATGLGCLDTAVRTFKFPPRIEVKIKIRYASILSTETENLMEAETALQSAIATCEKHRLPDLKIYVQFLFMKVLFRRKPKAALISIQTHIADCSDRRQTYWTYAFRFLKAFFYLQSGNPIETNALENLHGITVLAEQRGDHAVYVLASLLQALALFRTTEPDVVERVQTCMAAASKYQLDESVHIPQLDVLWLLLDLACSLYQKEKALTDKLNNLQNRLEELKESPQWTSDACELLLPLRKDTPNTHTISADTSDVLQPGESNDFLVLTSFSKVKAFVLGFAYSGLTLSPKQQTTDRKSMDYWTEALKMLSQSSASKPPAPIFLHEAIDESRWRANASSYVLVLMGLNAATHCDWAKVQECIKQLETPTAEANDGPLDVLALYLKGVLKQGQGELNDALHLFENSRLALPAVSDGSPGSSSAIASAGPAAAAAAAANAASANEGHLRQEVQLLAAMNRLMIMQLNRLRDEPKINMLVEQLKQTCVNHPNPEIKTAYSLVMAAITTEPPLSMHDIKSHIQQGLNGSTVSGNAQCLNIALNTMRYRLFENVVGEQALKSAKAGSTQAKKSGNILWMSVADGMLADTYEVQGQTAQAQVARQAGVQYANESWERTQI</sequence>
<accession>A0ABR3Z3M0</accession>
<dbReference type="EMBL" id="JAWCUI010000028">
    <property type="protein sequence ID" value="KAL1895236.1"/>
    <property type="molecule type" value="Genomic_DNA"/>
</dbReference>
<dbReference type="InterPro" id="IPR019440">
    <property type="entry name" value="MAU2"/>
</dbReference>
<dbReference type="Pfam" id="PF10345">
    <property type="entry name" value="Cohesin_load"/>
    <property type="match status" value="1"/>
</dbReference>
<keyword evidence="5" id="KW-0159">Chromosome partition</keyword>
<evidence type="ECO:0000256" key="3">
    <source>
        <dbReference type="ARBA" id="ARBA00022618"/>
    </source>
</evidence>
<feature type="compositionally biased region" description="Low complexity" evidence="8">
    <location>
        <begin position="244"/>
        <end position="279"/>
    </location>
</feature>
<evidence type="ECO:0000256" key="1">
    <source>
        <dbReference type="ARBA" id="ARBA00004123"/>
    </source>
</evidence>
<feature type="compositionally biased region" description="Low complexity" evidence="8">
    <location>
        <begin position="421"/>
        <end position="436"/>
    </location>
</feature>
<feature type="compositionally biased region" description="Low complexity" evidence="8">
    <location>
        <begin position="304"/>
        <end position="332"/>
    </location>
</feature>
<protein>
    <recommendedName>
        <fullName evidence="11">Cohesin loading factor</fullName>
    </recommendedName>
</protein>
<evidence type="ECO:0000256" key="6">
    <source>
        <dbReference type="ARBA" id="ARBA00023242"/>
    </source>
</evidence>
<comment type="caution">
    <text evidence="9">The sequence shown here is derived from an EMBL/GenBank/DDBJ whole genome shotgun (WGS) entry which is preliminary data.</text>
</comment>
<dbReference type="Proteomes" id="UP001583186">
    <property type="component" value="Unassembled WGS sequence"/>
</dbReference>
<dbReference type="PANTHER" id="PTHR21394">
    <property type="entry name" value="MAU2 CHROMATID COHESION FACTOR HOMOLOG"/>
    <property type="match status" value="1"/>
</dbReference>
<organism evidence="9 10">
    <name type="scientific">Sporothrix stenoceras</name>
    <dbReference type="NCBI Taxonomy" id="5173"/>
    <lineage>
        <taxon>Eukaryota</taxon>
        <taxon>Fungi</taxon>
        <taxon>Dikarya</taxon>
        <taxon>Ascomycota</taxon>
        <taxon>Pezizomycotina</taxon>
        <taxon>Sordariomycetes</taxon>
        <taxon>Sordariomycetidae</taxon>
        <taxon>Ophiostomatales</taxon>
        <taxon>Ophiostomataceae</taxon>
        <taxon>Sporothrix</taxon>
    </lineage>
</organism>
<feature type="compositionally biased region" description="Low complexity" evidence="8">
    <location>
        <begin position="449"/>
        <end position="467"/>
    </location>
</feature>
<feature type="compositionally biased region" description="Low complexity" evidence="8">
    <location>
        <begin position="141"/>
        <end position="176"/>
    </location>
</feature>
<evidence type="ECO:0000256" key="4">
    <source>
        <dbReference type="ARBA" id="ARBA00022776"/>
    </source>
</evidence>
<evidence type="ECO:0000313" key="10">
    <source>
        <dbReference type="Proteomes" id="UP001583186"/>
    </source>
</evidence>
<evidence type="ECO:0000256" key="5">
    <source>
        <dbReference type="ARBA" id="ARBA00022829"/>
    </source>
</evidence>
<name>A0ABR3Z3M0_9PEZI</name>
<keyword evidence="10" id="KW-1185">Reference proteome</keyword>
<keyword evidence="6" id="KW-0539">Nucleus</keyword>
<feature type="compositionally biased region" description="Low complexity" evidence="8">
    <location>
        <begin position="190"/>
        <end position="201"/>
    </location>
</feature>
<evidence type="ECO:0000256" key="8">
    <source>
        <dbReference type="SAM" id="MobiDB-lite"/>
    </source>
</evidence>
<feature type="compositionally biased region" description="Gly residues" evidence="8">
    <location>
        <begin position="503"/>
        <end position="517"/>
    </location>
</feature>
<keyword evidence="4" id="KW-0498">Mitosis</keyword>
<evidence type="ECO:0000256" key="7">
    <source>
        <dbReference type="ARBA" id="ARBA00023306"/>
    </source>
</evidence>
<evidence type="ECO:0000256" key="2">
    <source>
        <dbReference type="ARBA" id="ARBA00008585"/>
    </source>
</evidence>
<evidence type="ECO:0008006" key="11">
    <source>
        <dbReference type="Google" id="ProtNLM"/>
    </source>
</evidence>
<reference evidence="9 10" key="1">
    <citation type="journal article" date="2024" name="IMA Fungus">
        <title>IMA Genome - F19 : A genome assembly and annotation guide to empower mycologists, including annotated draft genome sequences of Ceratocystis pirilliformis, Diaporthe australafricana, Fusarium ophioides, Paecilomyces lecythidis, and Sporothrix stenoceras.</title>
        <authorList>
            <person name="Aylward J."/>
            <person name="Wilson A.M."/>
            <person name="Visagie C.M."/>
            <person name="Spraker J."/>
            <person name="Barnes I."/>
            <person name="Buitendag C."/>
            <person name="Ceriani C."/>
            <person name="Del Mar Angel L."/>
            <person name="du Plessis D."/>
            <person name="Fuchs T."/>
            <person name="Gasser K."/>
            <person name="Kramer D."/>
            <person name="Li W."/>
            <person name="Munsamy K."/>
            <person name="Piso A."/>
            <person name="Price J.L."/>
            <person name="Sonnekus B."/>
            <person name="Thomas C."/>
            <person name="van der Nest A."/>
            <person name="van Dijk A."/>
            <person name="van Heerden A."/>
            <person name="van Vuuren N."/>
            <person name="Yilmaz N."/>
            <person name="Duong T.A."/>
            <person name="van der Merwe N.A."/>
            <person name="Wingfield M.J."/>
            <person name="Wingfield B.D."/>
        </authorList>
    </citation>
    <scope>NUCLEOTIDE SEQUENCE [LARGE SCALE GENOMIC DNA]</scope>
    <source>
        <strain evidence="9 10">CMW 5346</strain>
    </source>
</reference>
<comment type="similarity">
    <text evidence="2">Belongs to the SCC4/mau-2 family.</text>
</comment>
<proteinExistence type="inferred from homology"/>
<evidence type="ECO:0000313" key="9">
    <source>
        <dbReference type="EMBL" id="KAL1895236.1"/>
    </source>
</evidence>